<name>A0A376B1Y4_9ASCO</name>
<dbReference type="FunFam" id="3.30.160.60:FF:000624">
    <property type="entry name" value="zinc finger protein 697"/>
    <property type="match status" value="1"/>
</dbReference>
<dbReference type="FunFam" id="3.30.160.60:FF:000478">
    <property type="entry name" value="Zinc finger protein 133"/>
    <property type="match status" value="1"/>
</dbReference>
<keyword evidence="4" id="KW-0862">Zinc</keyword>
<dbReference type="Pfam" id="PF00096">
    <property type="entry name" value="zf-C2H2"/>
    <property type="match status" value="4"/>
</dbReference>
<dbReference type="PANTHER" id="PTHR19818:SF139">
    <property type="entry name" value="PAIR-RULE PROTEIN ODD-PAIRED"/>
    <property type="match status" value="1"/>
</dbReference>
<feature type="domain" description="C2H2-type" evidence="7">
    <location>
        <begin position="923"/>
        <end position="950"/>
    </location>
</feature>
<dbReference type="Pfam" id="PF12874">
    <property type="entry name" value="zf-met"/>
    <property type="match status" value="1"/>
</dbReference>
<evidence type="ECO:0000256" key="1">
    <source>
        <dbReference type="ARBA" id="ARBA00022723"/>
    </source>
</evidence>
<dbReference type="GO" id="GO:0005634">
    <property type="term" value="C:nucleus"/>
    <property type="evidence" value="ECO:0007669"/>
    <property type="project" value="UniProtKB-ARBA"/>
</dbReference>
<dbReference type="PANTHER" id="PTHR19818">
    <property type="entry name" value="ZINC FINGER PROTEIN ZIC AND GLI"/>
    <property type="match status" value="1"/>
</dbReference>
<dbReference type="InterPro" id="IPR036236">
    <property type="entry name" value="Znf_C2H2_sf"/>
</dbReference>
<feature type="domain" description="C2H2-type" evidence="7">
    <location>
        <begin position="865"/>
        <end position="894"/>
    </location>
</feature>
<feature type="domain" description="C2H2-type" evidence="7">
    <location>
        <begin position="977"/>
        <end position="1002"/>
    </location>
</feature>
<dbReference type="GO" id="GO:0000981">
    <property type="term" value="F:DNA-binding transcription factor activity, RNA polymerase II-specific"/>
    <property type="evidence" value="ECO:0007669"/>
    <property type="project" value="TreeGrafter"/>
</dbReference>
<evidence type="ECO:0000256" key="2">
    <source>
        <dbReference type="ARBA" id="ARBA00022737"/>
    </source>
</evidence>
<dbReference type="Pfam" id="PF21816">
    <property type="entry name" value="Zap1_zf1"/>
    <property type="match status" value="1"/>
</dbReference>
<dbReference type="VEuPathDB" id="FungiDB:SCODWIG_00422"/>
<accession>A0A376B1Y4</accession>
<keyword evidence="1" id="KW-0479">Metal-binding</keyword>
<dbReference type="AlphaFoldDB" id="A0A376B1Y4"/>
<feature type="compositionally biased region" description="Low complexity" evidence="6">
    <location>
        <begin position="459"/>
        <end position="473"/>
    </location>
</feature>
<dbReference type="InterPro" id="IPR048420">
    <property type="entry name" value="Zap1-like_Znf1"/>
</dbReference>
<feature type="compositionally biased region" description="Basic residues" evidence="6">
    <location>
        <begin position="519"/>
        <end position="529"/>
    </location>
</feature>
<dbReference type="SUPFAM" id="SSF57667">
    <property type="entry name" value="beta-beta-alpha zinc fingers"/>
    <property type="match status" value="3"/>
</dbReference>
<keyword evidence="3 5" id="KW-0863">Zinc-finger</keyword>
<dbReference type="FunFam" id="3.30.160.60:FF:000065">
    <property type="entry name" value="B-cell CLL/lymphoma 6, member B"/>
    <property type="match status" value="1"/>
</dbReference>
<evidence type="ECO:0000256" key="3">
    <source>
        <dbReference type="ARBA" id="ARBA00022771"/>
    </source>
</evidence>
<dbReference type="Proteomes" id="UP000262825">
    <property type="component" value="Unassembled WGS sequence"/>
</dbReference>
<gene>
    <name evidence="8" type="ORF">SCODWIG_00422</name>
</gene>
<dbReference type="SMART" id="SM00355">
    <property type="entry name" value="ZnF_C2H2"/>
    <property type="match status" value="8"/>
</dbReference>
<dbReference type="Pfam" id="PF18217">
    <property type="entry name" value="Zap1_zf2"/>
    <property type="match status" value="1"/>
</dbReference>
<dbReference type="Gene3D" id="6.10.140.370">
    <property type="match status" value="1"/>
</dbReference>
<keyword evidence="2" id="KW-0677">Repeat</keyword>
<feature type="compositionally biased region" description="Polar residues" evidence="6">
    <location>
        <begin position="509"/>
        <end position="518"/>
    </location>
</feature>
<evidence type="ECO:0000313" key="8">
    <source>
        <dbReference type="EMBL" id="SSD58661.1"/>
    </source>
</evidence>
<dbReference type="Gene3D" id="3.30.160.60">
    <property type="entry name" value="Classic Zinc Finger"/>
    <property type="match status" value="5"/>
</dbReference>
<dbReference type="GO" id="GO:0045944">
    <property type="term" value="P:positive regulation of transcription by RNA polymerase II"/>
    <property type="evidence" value="ECO:0007669"/>
    <property type="project" value="UniProtKB-ARBA"/>
</dbReference>
<proteinExistence type="predicted"/>
<evidence type="ECO:0000256" key="6">
    <source>
        <dbReference type="SAM" id="MobiDB-lite"/>
    </source>
</evidence>
<dbReference type="InterPro" id="IPR050329">
    <property type="entry name" value="GLI_C2H2-zinc-finger"/>
</dbReference>
<sequence length="1002" mass="113458">MLYQNTQQNKIYSTVGCEQNDADNNEPNVAIHANPHDDIGLSHNVTSNTSKKEDNIPNNIPGGIVHGHIHNYNNLTYIHGHIHNHKKQNSITDDTNKNHNVATKTVPNTDVIDHTGDAIPSGTTEYNLSCPGVYKNAEKNENNASICNNFDDCQHFEFINYHNFNLFDHDESLFNRTLNPTTDLDLLSNFNSISATNTSNHDNYGSKDYLTPNSHNHFFPSQDTSLTDKNDYTDSTENTFFVNDSADENKALTPVLLLSQNTNTDTNNKRLYTEGNKIDKNEKKKKLCTKKNCFPRLVEICCDNVHNVDTSNETSTNTNKDINSSETSCKTLTENQKNGSTTNPNNCDLNKNNNGNCLNDTEVLFLEPPSATSMFQSLSNASSELIDCTLTCPHTNISNNFDKITVNNNSAGISHDHIFNSKTDSKIIEDFVSISNMYDFPFGKHHHHQHHQKQDASGNKNSATPSSPSTNTKFNDITNDKNQVNGNMINSDNDKNNLNLLDSSLKKNPNATHGNSSYGHHHHHHHHKLELHDHSAEFNNILLNSNNNENLNSNIGTIFNHFSDNNNNNNNNNTITTTPTTTTDNNNGSSFTSNLHTIPSMNCRPVSKERSTLMDCFKFHHQPHINTSTDNTVENTNTSASEFDTTKHHFHPAISPGTHGIYSTQINFNWHLQQLGEENNGNDSSTLKANADTNTGKNLAHFPCKWDECKVEFDTLLDLQGHMLHDHVDESSQNCEWLNCEFHGDDICSLVNHINDCHGIGFQMEMANIEHSNDLNYGQQHHACIPPKVNDIIKQDNIKAIPPNSTDIQQVLSTTWPDKDSGYKCHEGNSLHRCKWSGCNETFKNCCDLDKHLQEFHLEKGKSMYNCLWGNCNKSFKQRQKLQRHLKVHSCYKGYKCDVCDKSFSTKDVLRQHMNTHNDFKLYTCAVCHKGFNSQSSLKIHFRIHTGEKPLSCKICGKKFNEHSNLSKHIKTHMHKYKCPECTKSFNTLEKLNNHQQNIHHK</sequence>
<dbReference type="InterPro" id="IPR013087">
    <property type="entry name" value="Znf_C2H2_type"/>
</dbReference>
<feature type="domain" description="C2H2-type" evidence="7">
    <location>
        <begin position="895"/>
        <end position="922"/>
    </location>
</feature>
<evidence type="ECO:0000313" key="9">
    <source>
        <dbReference type="Proteomes" id="UP000262825"/>
    </source>
</evidence>
<feature type="compositionally biased region" description="Polar residues" evidence="6">
    <location>
        <begin position="474"/>
        <end position="489"/>
    </location>
</feature>
<feature type="region of interest" description="Disordered" evidence="6">
    <location>
        <begin position="443"/>
        <end position="531"/>
    </location>
</feature>
<evidence type="ECO:0000256" key="4">
    <source>
        <dbReference type="ARBA" id="ARBA00022833"/>
    </source>
</evidence>
<evidence type="ECO:0000259" key="7">
    <source>
        <dbReference type="PROSITE" id="PS50157"/>
    </source>
</evidence>
<organism evidence="8 9">
    <name type="scientific">Saccharomycodes ludwigii</name>
    <dbReference type="NCBI Taxonomy" id="36035"/>
    <lineage>
        <taxon>Eukaryota</taxon>
        <taxon>Fungi</taxon>
        <taxon>Dikarya</taxon>
        <taxon>Ascomycota</taxon>
        <taxon>Saccharomycotina</taxon>
        <taxon>Saccharomycetes</taxon>
        <taxon>Saccharomycodales</taxon>
        <taxon>Saccharomycodaceae</taxon>
        <taxon>Saccharomycodes</taxon>
    </lineage>
</organism>
<evidence type="ECO:0000256" key="5">
    <source>
        <dbReference type="PROSITE-ProRule" id="PRU00042"/>
    </source>
</evidence>
<dbReference type="GO" id="GO:0008270">
    <property type="term" value="F:zinc ion binding"/>
    <property type="evidence" value="ECO:0007669"/>
    <property type="project" value="UniProtKB-KW"/>
</dbReference>
<feature type="domain" description="C2H2-type" evidence="7">
    <location>
        <begin position="951"/>
        <end position="980"/>
    </location>
</feature>
<reference evidence="9" key="1">
    <citation type="submission" date="2018-06" db="EMBL/GenBank/DDBJ databases">
        <authorList>
            <person name="Guldener U."/>
        </authorList>
    </citation>
    <scope>NUCLEOTIDE SEQUENCE [LARGE SCALE GENOMIC DNA]</scope>
    <source>
        <strain evidence="9">UTAD17</strain>
    </source>
</reference>
<dbReference type="InterPro" id="IPR040792">
    <property type="entry name" value="Zap1_Znf2"/>
</dbReference>
<dbReference type="PROSITE" id="PS00028">
    <property type="entry name" value="ZINC_FINGER_C2H2_1"/>
    <property type="match status" value="6"/>
</dbReference>
<dbReference type="EMBL" id="UFAJ01000033">
    <property type="protein sequence ID" value="SSD58661.1"/>
    <property type="molecule type" value="Genomic_DNA"/>
</dbReference>
<protein>
    <recommendedName>
        <fullName evidence="7">C2H2-type domain-containing protein</fullName>
    </recommendedName>
</protein>
<feature type="compositionally biased region" description="Low complexity" evidence="6">
    <location>
        <begin position="496"/>
        <end position="508"/>
    </location>
</feature>
<dbReference type="PROSITE" id="PS50157">
    <property type="entry name" value="ZINC_FINGER_C2H2_2"/>
    <property type="match status" value="5"/>
</dbReference>
<keyword evidence="9" id="KW-1185">Reference proteome</keyword>
<dbReference type="GO" id="GO:0000978">
    <property type="term" value="F:RNA polymerase II cis-regulatory region sequence-specific DNA binding"/>
    <property type="evidence" value="ECO:0007669"/>
    <property type="project" value="TreeGrafter"/>
</dbReference>